<dbReference type="PANTHER" id="PTHR31286">
    <property type="entry name" value="GLYCINE-RICH CELL WALL STRUCTURAL PROTEIN 1.8-LIKE"/>
    <property type="match status" value="1"/>
</dbReference>
<name>A0A2U1PE99_ARTAN</name>
<dbReference type="PANTHER" id="PTHR31286:SF99">
    <property type="entry name" value="DUF4283 DOMAIN-CONTAINING PROTEIN"/>
    <property type="match status" value="1"/>
</dbReference>
<feature type="compositionally biased region" description="Polar residues" evidence="1">
    <location>
        <begin position="358"/>
        <end position="369"/>
    </location>
</feature>
<feature type="compositionally biased region" description="Polar residues" evidence="1">
    <location>
        <begin position="311"/>
        <end position="320"/>
    </location>
</feature>
<keyword evidence="3" id="KW-1185">Reference proteome</keyword>
<evidence type="ECO:0000313" key="2">
    <source>
        <dbReference type="EMBL" id="PWA84060.1"/>
    </source>
</evidence>
<dbReference type="Proteomes" id="UP000245207">
    <property type="component" value="Unassembled WGS sequence"/>
</dbReference>
<organism evidence="2 3">
    <name type="scientific">Artemisia annua</name>
    <name type="common">Sweet wormwood</name>
    <dbReference type="NCBI Taxonomy" id="35608"/>
    <lineage>
        <taxon>Eukaryota</taxon>
        <taxon>Viridiplantae</taxon>
        <taxon>Streptophyta</taxon>
        <taxon>Embryophyta</taxon>
        <taxon>Tracheophyta</taxon>
        <taxon>Spermatophyta</taxon>
        <taxon>Magnoliopsida</taxon>
        <taxon>eudicotyledons</taxon>
        <taxon>Gunneridae</taxon>
        <taxon>Pentapetalae</taxon>
        <taxon>asterids</taxon>
        <taxon>campanulids</taxon>
        <taxon>Asterales</taxon>
        <taxon>Asteraceae</taxon>
        <taxon>Asteroideae</taxon>
        <taxon>Anthemideae</taxon>
        <taxon>Artemisiinae</taxon>
        <taxon>Artemisia</taxon>
    </lineage>
</organism>
<reference evidence="2 3" key="1">
    <citation type="journal article" date="2018" name="Mol. Plant">
        <title>The genome of Artemisia annua provides insight into the evolution of Asteraceae family and artemisinin biosynthesis.</title>
        <authorList>
            <person name="Shen Q."/>
            <person name="Zhang L."/>
            <person name="Liao Z."/>
            <person name="Wang S."/>
            <person name="Yan T."/>
            <person name="Shi P."/>
            <person name="Liu M."/>
            <person name="Fu X."/>
            <person name="Pan Q."/>
            <person name="Wang Y."/>
            <person name="Lv Z."/>
            <person name="Lu X."/>
            <person name="Zhang F."/>
            <person name="Jiang W."/>
            <person name="Ma Y."/>
            <person name="Chen M."/>
            <person name="Hao X."/>
            <person name="Li L."/>
            <person name="Tang Y."/>
            <person name="Lv G."/>
            <person name="Zhou Y."/>
            <person name="Sun X."/>
            <person name="Brodelius P.E."/>
            <person name="Rose J.K.C."/>
            <person name="Tang K."/>
        </authorList>
    </citation>
    <scope>NUCLEOTIDE SEQUENCE [LARGE SCALE GENOMIC DNA]</scope>
    <source>
        <strain evidence="3">cv. Huhao1</strain>
        <tissue evidence="2">Leaf</tissue>
    </source>
</reference>
<protein>
    <submittedName>
        <fullName evidence="2">ATPase, F1/V1/A1 complex, alpha/beta subunit, Zinc knuckle CX2CX4HX4C</fullName>
    </submittedName>
</protein>
<evidence type="ECO:0000313" key="3">
    <source>
        <dbReference type="Proteomes" id="UP000245207"/>
    </source>
</evidence>
<feature type="region of interest" description="Disordered" evidence="1">
    <location>
        <begin position="411"/>
        <end position="433"/>
    </location>
</feature>
<dbReference type="EMBL" id="PKPP01001273">
    <property type="protein sequence ID" value="PWA84060.1"/>
    <property type="molecule type" value="Genomic_DNA"/>
</dbReference>
<comment type="caution">
    <text evidence="2">The sequence shown here is derived from an EMBL/GenBank/DDBJ whole genome shotgun (WGS) entry which is preliminary data.</text>
</comment>
<feature type="compositionally biased region" description="Basic and acidic residues" evidence="1">
    <location>
        <begin position="424"/>
        <end position="433"/>
    </location>
</feature>
<accession>A0A2U1PE99</accession>
<feature type="compositionally biased region" description="Low complexity" evidence="1">
    <location>
        <begin position="348"/>
        <end position="357"/>
    </location>
</feature>
<feature type="compositionally biased region" description="Basic and acidic residues" evidence="1">
    <location>
        <begin position="32"/>
        <end position="47"/>
    </location>
</feature>
<dbReference type="InterPro" id="IPR040256">
    <property type="entry name" value="At4g02000-like"/>
</dbReference>
<evidence type="ECO:0000256" key="1">
    <source>
        <dbReference type="SAM" id="MobiDB-lite"/>
    </source>
</evidence>
<sequence length="433" mass="48461">MSNSKRSSIRIDRRPARYGDSVSGLNKKNGNRKRDKENIQENKKEDDGSIQGDRSVNGEAKNKGHKSMFVGDLNGDDFPVLQTQVNTSPTTDVAVTIGNDLNAQLNDTIVNEPNIASNSNNADSTNEDVSVFQNANCVSDEPCNKSNTCTSKNEPERGNTSTLVDLLKNTNHDNSLQMIATEINENGGRLGFARVLVELNAEKQFKDVIEIVYKRKDASTSMTKYVQVEYAWKPDRCSHCSVFGHEDSKCRMIPKEAENMKQNDAQNDMNDGFQKVTYRRGRDETYHGKNKKNGHKDTNDLPKSVAYPNRMNGQKQNSNKQEYRTKKSAEVVVKPSMVKGKGVDKETGSSSTNTGTNKVNTDDSTSGGCYQTNVGIIGKNRYSSLDSLVNEEEFRPNIQERKQVEKVLETNGDPTVNEWENWNEDMKKKSAEE</sequence>
<feature type="region of interest" description="Disordered" evidence="1">
    <location>
        <begin position="1"/>
        <end position="70"/>
    </location>
</feature>
<feature type="region of interest" description="Disordered" evidence="1">
    <location>
        <begin position="281"/>
        <end position="369"/>
    </location>
</feature>
<dbReference type="STRING" id="35608.A0A2U1PE99"/>
<gene>
    <name evidence="2" type="ORF">CTI12_AA163200</name>
</gene>
<proteinExistence type="predicted"/>
<dbReference type="AlphaFoldDB" id="A0A2U1PE99"/>